<keyword evidence="6 8" id="KW-1133">Transmembrane helix</keyword>
<dbReference type="InterPro" id="IPR035906">
    <property type="entry name" value="MetI-like_sf"/>
</dbReference>
<evidence type="ECO:0000256" key="2">
    <source>
        <dbReference type="ARBA" id="ARBA00007069"/>
    </source>
</evidence>
<organism evidence="10">
    <name type="scientific">uncultured bacterium A1Q1_fos_2286</name>
    <dbReference type="NCBI Taxonomy" id="1256566"/>
    <lineage>
        <taxon>Bacteria</taxon>
        <taxon>environmental samples</taxon>
    </lineage>
</organism>
<accession>L7VZW9</accession>
<evidence type="ECO:0000256" key="4">
    <source>
        <dbReference type="ARBA" id="ARBA00022475"/>
    </source>
</evidence>
<proteinExistence type="inferred from homology"/>
<evidence type="ECO:0000256" key="8">
    <source>
        <dbReference type="RuleBase" id="RU363032"/>
    </source>
</evidence>
<dbReference type="AlphaFoldDB" id="L7VZW9"/>
<dbReference type="InterPro" id="IPR000515">
    <property type="entry name" value="MetI-like"/>
</dbReference>
<feature type="transmembrane region" description="Helical" evidence="8">
    <location>
        <begin position="36"/>
        <end position="60"/>
    </location>
</feature>
<evidence type="ECO:0000256" key="6">
    <source>
        <dbReference type="ARBA" id="ARBA00022989"/>
    </source>
</evidence>
<evidence type="ECO:0000256" key="3">
    <source>
        <dbReference type="ARBA" id="ARBA00022448"/>
    </source>
</evidence>
<evidence type="ECO:0000256" key="7">
    <source>
        <dbReference type="ARBA" id="ARBA00023136"/>
    </source>
</evidence>
<feature type="transmembrane region" description="Helical" evidence="8">
    <location>
        <begin position="130"/>
        <end position="151"/>
    </location>
</feature>
<name>L7VZW9_9BACT</name>
<feature type="transmembrane region" description="Helical" evidence="8">
    <location>
        <begin position="208"/>
        <end position="229"/>
    </location>
</feature>
<evidence type="ECO:0000259" key="9">
    <source>
        <dbReference type="PROSITE" id="PS50928"/>
    </source>
</evidence>
<comment type="subcellular location">
    <subcellularLocation>
        <location evidence="1 8">Cell membrane</location>
        <topology evidence="1 8">Multi-pass membrane protein</topology>
    </subcellularLocation>
</comment>
<dbReference type="CDD" id="cd06261">
    <property type="entry name" value="TM_PBP2"/>
    <property type="match status" value="1"/>
</dbReference>
<dbReference type="GO" id="GO:0005886">
    <property type="term" value="C:plasma membrane"/>
    <property type="evidence" value="ECO:0007669"/>
    <property type="project" value="UniProtKB-SubCell"/>
</dbReference>
<keyword evidence="7 8" id="KW-0472">Membrane</keyword>
<keyword evidence="3 8" id="KW-0813">Transport</keyword>
<evidence type="ECO:0000256" key="5">
    <source>
        <dbReference type="ARBA" id="ARBA00022692"/>
    </source>
</evidence>
<protein>
    <submittedName>
        <fullName evidence="10">Putrescine transport system permease protein PotI</fullName>
    </submittedName>
</protein>
<reference evidence="10" key="1">
    <citation type="submission" date="2012-09" db="EMBL/GenBank/DDBJ databases">
        <title>Metagenomic Characterization of a Microbial Community in Wastewater Detects High Levels of Antibiotic Resistance.</title>
        <authorList>
            <person name="Abrams M."/>
            <person name="Caldwell A."/>
            <person name="Vandaei E."/>
            <person name="Lee W."/>
            <person name="Perrott J."/>
            <person name="Khan S.Y."/>
            <person name="Ta J."/>
            <person name="Romero D."/>
            <person name="Nguyen V."/>
            <person name="Pourmand N."/>
            <person name="Ouverney C.C."/>
        </authorList>
    </citation>
    <scope>NUCLEOTIDE SEQUENCE</scope>
</reference>
<feature type="domain" description="ABC transmembrane type-1" evidence="9">
    <location>
        <begin position="92"/>
        <end position="279"/>
    </location>
</feature>
<dbReference type="SUPFAM" id="SSF161098">
    <property type="entry name" value="MetI-like"/>
    <property type="match status" value="1"/>
</dbReference>
<keyword evidence="4" id="KW-1003">Cell membrane</keyword>
<evidence type="ECO:0000313" key="10">
    <source>
        <dbReference type="EMBL" id="AGC72683.1"/>
    </source>
</evidence>
<dbReference type="PANTHER" id="PTHR43848">
    <property type="entry name" value="PUTRESCINE TRANSPORT SYSTEM PERMEASE PROTEIN POTI"/>
    <property type="match status" value="1"/>
</dbReference>
<feature type="transmembrane region" description="Helical" evidence="8">
    <location>
        <begin position="157"/>
        <end position="179"/>
    </location>
</feature>
<comment type="similarity">
    <text evidence="2">Belongs to the binding-protein-dependent transport system permease family. CysTW subfamily.</text>
</comment>
<dbReference type="GO" id="GO:0055085">
    <property type="term" value="P:transmembrane transport"/>
    <property type="evidence" value="ECO:0007669"/>
    <property type="project" value="InterPro"/>
</dbReference>
<feature type="transmembrane region" description="Helical" evidence="8">
    <location>
        <begin position="261"/>
        <end position="281"/>
    </location>
</feature>
<feature type="transmembrane region" description="Helical" evidence="8">
    <location>
        <begin position="96"/>
        <end position="118"/>
    </location>
</feature>
<dbReference type="PROSITE" id="PS50928">
    <property type="entry name" value="ABC_TM1"/>
    <property type="match status" value="1"/>
</dbReference>
<dbReference type="PANTHER" id="PTHR43848:SF2">
    <property type="entry name" value="PUTRESCINE TRANSPORT SYSTEM PERMEASE PROTEIN POTI"/>
    <property type="match status" value="1"/>
</dbReference>
<dbReference type="EMBL" id="JX649909">
    <property type="protein sequence ID" value="AGC72683.1"/>
    <property type="molecule type" value="Genomic_DNA"/>
</dbReference>
<evidence type="ECO:0000256" key="1">
    <source>
        <dbReference type="ARBA" id="ARBA00004651"/>
    </source>
</evidence>
<sequence length="290" mass="31838">MTMSEGAAPPVFVEVDGLGSGSAKAERVGSPWPRRLLTTFAVLTYLWLFAPLINIVVFTFNEPRGRRNLAWNKFTLENWAQPFSDSDLTSAFLKSLVVAAISVTVALVFGSLMAIALARYRFTGSKFTEIFLVLPLTTPEIVLGASLYQLFLGQEVTLGFSTIIIAHIMFCVSFVALTVKARVRGFDWTLEDASMDLGSGPWRTFRKVTFPLILPGIMAAALLSFALSLDDYIITDFTKGEYITFPIHVNNAFRIAFPPQVNVLATIVLVVSVLLLVLSSVRGDKGSVTR</sequence>
<dbReference type="InterPro" id="IPR051789">
    <property type="entry name" value="Bact_Polyamine_Transport"/>
</dbReference>
<dbReference type="Pfam" id="PF00528">
    <property type="entry name" value="BPD_transp_1"/>
    <property type="match status" value="1"/>
</dbReference>
<keyword evidence="5 8" id="KW-0812">Transmembrane</keyword>
<dbReference type="Gene3D" id="1.10.3720.10">
    <property type="entry name" value="MetI-like"/>
    <property type="match status" value="1"/>
</dbReference>